<dbReference type="Gene3D" id="3.20.20.450">
    <property type="entry name" value="EAL domain"/>
    <property type="match status" value="1"/>
</dbReference>
<comment type="caution">
    <text evidence="4">The sequence shown here is derived from an EMBL/GenBank/DDBJ whole genome shotgun (WGS) entry which is preliminary data.</text>
</comment>
<dbReference type="NCBIfam" id="TIGR00254">
    <property type="entry name" value="GGDEF"/>
    <property type="match status" value="1"/>
</dbReference>
<dbReference type="SUPFAM" id="SSF55073">
    <property type="entry name" value="Nucleotide cyclase"/>
    <property type="match status" value="1"/>
</dbReference>
<dbReference type="RefSeq" id="WP_160598874.1">
    <property type="nucleotide sequence ID" value="NZ_WTYS01000001.1"/>
</dbReference>
<dbReference type="InterPro" id="IPR035919">
    <property type="entry name" value="EAL_sf"/>
</dbReference>
<dbReference type="Pfam" id="PF00563">
    <property type="entry name" value="EAL"/>
    <property type="match status" value="1"/>
</dbReference>
<evidence type="ECO:0000259" key="2">
    <source>
        <dbReference type="PROSITE" id="PS50883"/>
    </source>
</evidence>
<dbReference type="PROSITE" id="PS50887">
    <property type="entry name" value="GGDEF"/>
    <property type="match status" value="1"/>
</dbReference>
<reference evidence="4 5" key="1">
    <citation type="submission" date="2019-12" db="EMBL/GenBank/DDBJ databases">
        <title>Genomic-based taxomic classification of the family Erythrobacteraceae.</title>
        <authorList>
            <person name="Xu L."/>
        </authorList>
    </citation>
    <scope>NUCLEOTIDE SEQUENCE [LARGE SCALE GENOMIC DNA]</scope>
    <source>
        <strain evidence="4 5">JCM 17802</strain>
    </source>
</reference>
<feature type="domain" description="EAL" evidence="2">
    <location>
        <begin position="238"/>
        <end position="487"/>
    </location>
</feature>
<keyword evidence="5" id="KW-1185">Reference proteome</keyword>
<dbReference type="SMART" id="SM00267">
    <property type="entry name" value="GGDEF"/>
    <property type="match status" value="1"/>
</dbReference>
<dbReference type="InterPro" id="IPR000160">
    <property type="entry name" value="GGDEF_dom"/>
</dbReference>
<feature type="transmembrane region" description="Helical" evidence="1">
    <location>
        <begin position="7"/>
        <end position="28"/>
    </location>
</feature>
<dbReference type="CDD" id="cd01948">
    <property type="entry name" value="EAL"/>
    <property type="match status" value="1"/>
</dbReference>
<evidence type="ECO:0000313" key="5">
    <source>
        <dbReference type="Proteomes" id="UP000468943"/>
    </source>
</evidence>
<sequence length="506" mass="55040">MAPKALVLAPLVVLTLIFASVIGLVAVAEGFSDGALVSLIIGGLALYSAAIALLAKIGFDSVYNLESIGLTDSLSGLPNRRALHPQIRKICESGEEISVALIDLDGFKIVNDLYGHAVGDEMIKQCAVILREVCGEEAQCYRLGGDEFAISMAGSLSKTIIEGICRRLIARLGQPMAIADRRIAVGASVGLSHSNAQAPLPSSELLRQADVAMYASKRGGKMRCTWFRPDFDRNLEAIRDMDSELRNALLNGEFQVHYQPLVNAQDRRVVAVESLIRWIRPDGQQIGPNIFIPIAEESGLINAIGLFVLRQSCKDALDWNGIKLSVNISAAQLRNPEFPIQLGQILEETGFEAERLELEITETCLVLDPVVAERSLDLIRGFGVNVVLDDFGTGYASIGFLRQFRFEKLKLDRSLVVDSANDEGSRAMMLSSISMAHALNMDVTAEGVETEAQADMARASGCDQIQGWLYFKAMPSEEILQHLGPIMPSVKPKARTGENADQRKAS</sequence>
<gene>
    <name evidence="4" type="ORF">GRI36_13215</name>
</gene>
<organism evidence="4 5">
    <name type="scientific">Pontixanthobacter gangjinensis</name>
    <dbReference type="NCBI Taxonomy" id="1028742"/>
    <lineage>
        <taxon>Bacteria</taxon>
        <taxon>Pseudomonadati</taxon>
        <taxon>Pseudomonadota</taxon>
        <taxon>Alphaproteobacteria</taxon>
        <taxon>Sphingomonadales</taxon>
        <taxon>Erythrobacteraceae</taxon>
        <taxon>Pontixanthobacter</taxon>
    </lineage>
</organism>
<feature type="transmembrane region" description="Helical" evidence="1">
    <location>
        <begin position="34"/>
        <end position="55"/>
    </location>
</feature>
<evidence type="ECO:0000313" key="4">
    <source>
        <dbReference type="EMBL" id="MXO57837.1"/>
    </source>
</evidence>
<protein>
    <submittedName>
        <fullName evidence="4">EAL domain-containing protein</fullName>
    </submittedName>
</protein>
<proteinExistence type="predicted"/>
<dbReference type="InterPro" id="IPR052155">
    <property type="entry name" value="Biofilm_reg_signaling"/>
</dbReference>
<dbReference type="InterPro" id="IPR001633">
    <property type="entry name" value="EAL_dom"/>
</dbReference>
<dbReference type="OrthoDB" id="9814202at2"/>
<accession>A0A6I4SSA2</accession>
<keyword evidence="1" id="KW-1133">Transmembrane helix</keyword>
<feature type="domain" description="GGDEF" evidence="3">
    <location>
        <begin position="95"/>
        <end position="229"/>
    </location>
</feature>
<dbReference type="InterPro" id="IPR043128">
    <property type="entry name" value="Rev_trsase/Diguanyl_cyclase"/>
</dbReference>
<dbReference type="EMBL" id="WTYS01000001">
    <property type="protein sequence ID" value="MXO57837.1"/>
    <property type="molecule type" value="Genomic_DNA"/>
</dbReference>
<dbReference type="AlphaFoldDB" id="A0A6I4SSA2"/>
<keyword evidence="1" id="KW-0812">Transmembrane</keyword>
<dbReference type="SUPFAM" id="SSF141868">
    <property type="entry name" value="EAL domain-like"/>
    <property type="match status" value="1"/>
</dbReference>
<dbReference type="Gene3D" id="3.30.70.270">
    <property type="match status" value="1"/>
</dbReference>
<dbReference type="Pfam" id="PF00990">
    <property type="entry name" value="GGDEF"/>
    <property type="match status" value="1"/>
</dbReference>
<dbReference type="CDD" id="cd01949">
    <property type="entry name" value="GGDEF"/>
    <property type="match status" value="1"/>
</dbReference>
<keyword evidence="1" id="KW-0472">Membrane</keyword>
<dbReference type="PANTHER" id="PTHR44757">
    <property type="entry name" value="DIGUANYLATE CYCLASE DGCP"/>
    <property type="match status" value="1"/>
</dbReference>
<dbReference type="PANTHER" id="PTHR44757:SF2">
    <property type="entry name" value="BIOFILM ARCHITECTURE MAINTENANCE PROTEIN MBAA"/>
    <property type="match status" value="1"/>
</dbReference>
<evidence type="ECO:0000259" key="3">
    <source>
        <dbReference type="PROSITE" id="PS50887"/>
    </source>
</evidence>
<evidence type="ECO:0000256" key="1">
    <source>
        <dbReference type="SAM" id="Phobius"/>
    </source>
</evidence>
<dbReference type="PROSITE" id="PS50883">
    <property type="entry name" value="EAL"/>
    <property type="match status" value="1"/>
</dbReference>
<dbReference type="Proteomes" id="UP000468943">
    <property type="component" value="Unassembled WGS sequence"/>
</dbReference>
<dbReference type="InterPro" id="IPR029787">
    <property type="entry name" value="Nucleotide_cyclase"/>
</dbReference>
<dbReference type="SMART" id="SM00052">
    <property type="entry name" value="EAL"/>
    <property type="match status" value="1"/>
</dbReference>
<name>A0A6I4SSA2_9SPHN</name>